<name>A0A1W1VW11_9DEIO</name>
<dbReference type="PRINTS" id="PR00344">
    <property type="entry name" value="BCTRLSENSOR"/>
</dbReference>
<dbReference type="FunFam" id="3.30.565.10:FF:000006">
    <property type="entry name" value="Sensor histidine kinase WalK"/>
    <property type="match status" value="1"/>
</dbReference>
<dbReference type="Pfam" id="PF01590">
    <property type="entry name" value="GAF"/>
    <property type="match status" value="1"/>
</dbReference>
<dbReference type="STRING" id="695939.SAMN00790413_06321"/>
<dbReference type="FunFam" id="3.30.450.20:FF:000099">
    <property type="entry name" value="Sensory box sensor histidine kinase"/>
    <property type="match status" value="1"/>
</dbReference>
<feature type="domain" description="PAS" evidence="7">
    <location>
        <begin position="13"/>
        <end position="69"/>
    </location>
</feature>
<dbReference type="PROSITE" id="PS50113">
    <property type="entry name" value="PAC"/>
    <property type="match status" value="2"/>
</dbReference>
<evidence type="ECO:0000259" key="6">
    <source>
        <dbReference type="PROSITE" id="PS50109"/>
    </source>
</evidence>
<dbReference type="PANTHER" id="PTHR43304:SF1">
    <property type="entry name" value="PAC DOMAIN-CONTAINING PROTEIN"/>
    <property type="match status" value="1"/>
</dbReference>
<dbReference type="SMART" id="SM00065">
    <property type="entry name" value="GAF"/>
    <property type="match status" value="3"/>
</dbReference>
<dbReference type="InterPro" id="IPR003661">
    <property type="entry name" value="HisK_dim/P_dom"/>
</dbReference>
<dbReference type="SUPFAM" id="SSF55874">
    <property type="entry name" value="ATPase domain of HSP90 chaperone/DNA topoisomerase II/histidine kinase"/>
    <property type="match status" value="1"/>
</dbReference>
<dbReference type="InterPro" id="IPR001610">
    <property type="entry name" value="PAC"/>
</dbReference>
<organism evidence="9 10">
    <name type="scientific">Deinococcus hopiensis KR-140</name>
    <dbReference type="NCBI Taxonomy" id="695939"/>
    <lineage>
        <taxon>Bacteria</taxon>
        <taxon>Thermotogati</taxon>
        <taxon>Deinococcota</taxon>
        <taxon>Deinococci</taxon>
        <taxon>Deinococcales</taxon>
        <taxon>Deinococcaceae</taxon>
        <taxon>Deinococcus</taxon>
    </lineage>
</organism>
<dbReference type="InterPro" id="IPR000014">
    <property type="entry name" value="PAS"/>
</dbReference>
<dbReference type="Gene3D" id="3.30.450.20">
    <property type="entry name" value="PAS domain"/>
    <property type="match status" value="3"/>
</dbReference>
<evidence type="ECO:0000313" key="10">
    <source>
        <dbReference type="Proteomes" id="UP000192582"/>
    </source>
</evidence>
<dbReference type="CDD" id="cd00082">
    <property type="entry name" value="HisKA"/>
    <property type="match status" value="1"/>
</dbReference>
<protein>
    <recommendedName>
        <fullName evidence="2">histidine kinase</fullName>
        <ecNumber evidence="2">2.7.13.3</ecNumber>
    </recommendedName>
</protein>
<dbReference type="RefSeq" id="WP_084051161.1">
    <property type="nucleotide sequence ID" value="NZ_FWWU01000010.1"/>
</dbReference>
<dbReference type="InterPro" id="IPR003594">
    <property type="entry name" value="HATPase_dom"/>
</dbReference>
<dbReference type="Pfam" id="PF08448">
    <property type="entry name" value="PAS_4"/>
    <property type="match status" value="1"/>
</dbReference>
<sequence>MPPESRVSAPHSTTSYLDVLFEQARTAHALYSAELRFVRVNDAFARLVGLPVDAVVGRSVLDVLPTIPPALLEAYRTVLVSGEPLRDFHYTVPTPHAPAGLAHRQCTAFPISGEEGVITHLLVTIEERTAQVLAQQARELGEIRMRRLQDLTSALSRAVTEQDVHQLILQEASRAAGAYAAMLIAPADGGTLFLIGATGYSDEILAPWRRFPAPGRLPVVDAVRQQRAVFLPASELRSTSPAAAAFLQPGTRAIAAVPLIAGDGVLAALTLSFEDERAITDENQVFIQAVAEQAAQAMERARLHDGQQRAHERAALLARVSETLSASLNVQVTLERITGLTIQHVADWCVVYQPAPQFDTLPPERQRLLPAAVAHRDPAMIDTLQGMLRRYPSDPRSPISNEHVYRTGRPLLVPTLSPEAIDALPGEERRAMVRSLGLHSLITVPLIANGRKLGVLGMATSSADRTLTQDDLHLAQELAHRAALALDVAQLYEAAALSEQRHRSLVEATSQIVWTRTSTGAFSEDQPAWRAFTGQTQEELLGWGWLDAVHPGDREHVQQVWRQAVESQSLYVVEQRLRRHDGHYRVMQARATPIPDRDGSVREWVGAHSDVTERVQAEAQLRGSEERFRRLVEASPMGIAIGTLDGTLHLPNDAYLHMLGFTRKTYEAGALNWAQHTPPEYREADARAFREAFERGVSEPYEKEMLRRDGTRFPVGLVLVRYDHHDETFVMGYVQDLSVQKAAERALREHGEELERRVQERTLALTERTAALDAFVRFAELASTTRLEDLTRHAVEVLRATIGSVSVAYYGRHGNLWKAESWSGDIPEEALTMIRAGIPLDQPTFAQAVQGREAHYTEVWDAKREGLGDSRMYGAGALYPFYLSEEPVGLLSMAMMQRQTWTGRDRAIFRAVGRSFALALERNEQTRLLRERTRELERSNAELERFAFVASHDLQEPLRTISSYSDLLHRRYGDQVDDRGRLFLKFLASGAQRMKVLIDDLLVFSRMNAVREPLRPTDANAALKEALGRLQALIEQAGARVEVSPLPAVLGDEGELAQLFQNLIGNAVKFRRPDEPPVVRVAASDAGDAWHFTVADNGIGIDSEYHERVFGLFQRLHTREEYEGTGLGLSIVRKIAERHGGRAWLNSEPSTGTTVHFTLCRVEHGLD</sequence>
<feature type="domain" description="Histidine kinase" evidence="6">
    <location>
        <begin position="949"/>
        <end position="1163"/>
    </location>
</feature>
<dbReference type="InterPro" id="IPR036890">
    <property type="entry name" value="HATPase_C_sf"/>
</dbReference>
<dbReference type="OrthoDB" id="51429at2"/>
<dbReference type="InterPro" id="IPR036097">
    <property type="entry name" value="HisK_dim/P_sf"/>
</dbReference>
<comment type="catalytic activity">
    <reaction evidence="1">
        <text>ATP + protein L-histidine = ADP + protein N-phospho-L-histidine.</text>
        <dbReference type="EC" id="2.7.13.3"/>
    </reaction>
</comment>
<evidence type="ECO:0000256" key="4">
    <source>
        <dbReference type="ARBA" id="ARBA00022679"/>
    </source>
</evidence>
<keyword evidence="10" id="KW-1185">Reference proteome</keyword>
<evidence type="ECO:0000259" key="7">
    <source>
        <dbReference type="PROSITE" id="PS50112"/>
    </source>
</evidence>
<dbReference type="InterPro" id="IPR013655">
    <property type="entry name" value="PAS_fold_3"/>
</dbReference>
<feature type="domain" description="PAS" evidence="7">
    <location>
        <begin position="624"/>
        <end position="696"/>
    </location>
</feature>
<evidence type="ECO:0000259" key="8">
    <source>
        <dbReference type="PROSITE" id="PS50113"/>
    </source>
</evidence>
<dbReference type="Pfam" id="PF00512">
    <property type="entry name" value="HisKA"/>
    <property type="match status" value="1"/>
</dbReference>
<keyword evidence="5" id="KW-0418">Kinase</keyword>
<keyword evidence="4" id="KW-0808">Transferase</keyword>
<evidence type="ECO:0000313" key="9">
    <source>
        <dbReference type="EMBL" id="SMB97064.1"/>
    </source>
</evidence>
<dbReference type="PANTHER" id="PTHR43304">
    <property type="entry name" value="PHYTOCHROME-LIKE PROTEIN CPH1"/>
    <property type="match status" value="1"/>
</dbReference>
<dbReference type="GO" id="GO:0000155">
    <property type="term" value="F:phosphorelay sensor kinase activity"/>
    <property type="evidence" value="ECO:0007669"/>
    <property type="project" value="InterPro"/>
</dbReference>
<evidence type="ECO:0000256" key="2">
    <source>
        <dbReference type="ARBA" id="ARBA00012438"/>
    </source>
</evidence>
<dbReference type="SMART" id="SM00086">
    <property type="entry name" value="PAC"/>
    <property type="match status" value="2"/>
</dbReference>
<dbReference type="Pfam" id="PF08447">
    <property type="entry name" value="PAS_3"/>
    <property type="match status" value="1"/>
</dbReference>
<dbReference type="Pfam" id="PF02518">
    <property type="entry name" value="HATPase_c"/>
    <property type="match status" value="1"/>
</dbReference>
<dbReference type="AlphaFoldDB" id="A0A1W1VW11"/>
<dbReference type="InterPro" id="IPR013656">
    <property type="entry name" value="PAS_4"/>
</dbReference>
<evidence type="ECO:0000256" key="3">
    <source>
        <dbReference type="ARBA" id="ARBA00022553"/>
    </source>
</evidence>
<dbReference type="SMART" id="SM00091">
    <property type="entry name" value="PAS"/>
    <property type="match status" value="3"/>
</dbReference>
<dbReference type="Pfam" id="PF13426">
    <property type="entry name" value="PAS_9"/>
    <property type="match status" value="1"/>
</dbReference>
<dbReference type="InterPro" id="IPR035965">
    <property type="entry name" value="PAS-like_dom_sf"/>
</dbReference>
<dbReference type="SMART" id="SM00387">
    <property type="entry name" value="HATPase_c"/>
    <property type="match status" value="1"/>
</dbReference>
<keyword evidence="3" id="KW-0597">Phosphoprotein</keyword>
<dbReference type="InterPro" id="IPR029016">
    <property type="entry name" value="GAF-like_dom_sf"/>
</dbReference>
<dbReference type="SUPFAM" id="SSF47384">
    <property type="entry name" value="Homodimeric domain of signal transducing histidine kinase"/>
    <property type="match status" value="1"/>
</dbReference>
<dbReference type="CDD" id="cd16921">
    <property type="entry name" value="HATPase_FilI-like"/>
    <property type="match status" value="1"/>
</dbReference>
<dbReference type="PROSITE" id="PS50112">
    <property type="entry name" value="PAS"/>
    <property type="match status" value="3"/>
</dbReference>
<proteinExistence type="predicted"/>
<dbReference type="EMBL" id="FWWU01000010">
    <property type="protein sequence ID" value="SMB97064.1"/>
    <property type="molecule type" value="Genomic_DNA"/>
</dbReference>
<accession>A0A1W1VW11</accession>
<feature type="domain" description="PAC" evidence="8">
    <location>
        <begin position="699"/>
        <end position="749"/>
    </location>
</feature>
<dbReference type="SUPFAM" id="SSF55781">
    <property type="entry name" value="GAF domain-like"/>
    <property type="match status" value="3"/>
</dbReference>
<dbReference type="NCBIfam" id="TIGR00229">
    <property type="entry name" value="sensory_box"/>
    <property type="match status" value="2"/>
</dbReference>
<feature type="domain" description="PAS" evidence="7">
    <location>
        <begin position="498"/>
        <end position="568"/>
    </location>
</feature>
<dbReference type="InterPro" id="IPR004358">
    <property type="entry name" value="Sig_transdc_His_kin-like_C"/>
</dbReference>
<dbReference type="InterPro" id="IPR052162">
    <property type="entry name" value="Sensor_kinase/Photoreceptor"/>
</dbReference>
<dbReference type="InterPro" id="IPR003018">
    <property type="entry name" value="GAF"/>
</dbReference>
<dbReference type="SUPFAM" id="SSF55785">
    <property type="entry name" value="PYP-like sensor domain (PAS domain)"/>
    <property type="match status" value="3"/>
</dbReference>
<dbReference type="Gene3D" id="3.30.450.40">
    <property type="match status" value="3"/>
</dbReference>
<dbReference type="Proteomes" id="UP000192582">
    <property type="component" value="Unassembled WGS sequence"/>
</dbReference>
<dbReference type="SMART" id="SM00388">
    <property type="entry name" value="HisKA"/>
    <property type="match status" value="1"/>
</dbReference>
<evidence type="ECO:0000256" key="1">
    <source>
        <dbReference type="ARBA" id="ARBA00000085"/>
    </source>
</evidence>
<dbReference type="InterPro" id="IPR005467">
    <property type="entry name" value="His_kinase_dom"/>
</dbReference>
<dbReference type="PROSITE" id="PS50109">
    <property type="entry name" value="HIS_KIN"/>
    <property type="match status" value="1"/>
</dbReference>
<dbReference type="Gene3D" id="1.10.287.130">
    <property type="match status" value="1"/>
</dbReference>
<evidence type="ECO:0000256" key="5">
    <source>
        <dbReference type="ARBA" id="ARBA00022777"/>
    </source>
</evidence>
<dbReference type="Pfam" id="PF13185">
    <property type="entry name" value="GAF_2"/>
    <property type="match status" value="1"/>
</dbReference>
<reference evidence="9 10" key="1">
    <citation type="submission" date="2017-04" db="EMBL/GenBank/DDBJ databases">
        <authorList>
            <person name="Afonso C.L."/>
            <person name="Miller P.J."/>
            <person name="Scott M.A."/>
            <person name="Spackman E."/>
            <person name="Goraichik I."/>
            <person name="Dimitrov K.M."/>
            <person name="Suarez D.L."/>
            <person name="Swayne D.E."/>
        </authorList>
    </citation>
    <scope>NUCLEOTIDE SEQUENCE [LARGE SCALE GENOMIC DNA]</scope>
    <source>
        <strain evidence="9 10">KR-140</strain>
    </source>
</reference>
<feature type="domain" description="PAC" evidence="8">
    <location>
        <begin position="571"/>
        <end position="623"/>
    </location>
</feature>
<dbReference type="InterPro" id="IPR000700">
    <property type="entry name" value="PAS-assoc_C"/>
</dbReference>
<dbReference type="EC" id="2.7.13.3" evidence="2"/>
<gene>
    <name evidence="9" type="ORF">SAMN00790413_06321</name>
</gene>
<dbReference type="Gene3D" id="3.30.565.10">
    <property type="entry name" value="Histidine kinase-like ATPase, C-terminal domain"/>
    <property type="match status" value="1"/>
</dbReference>
<dbReference type="CDD" id="cd00130">
    <property type="entry name" value="PAS"/>
    <property type="match status" value="3"/>
</dbReference>